<feature type="compositionally biased region" description="Low complexity" evidence="6">
    <location>
        <begin position="682"/>
        <end position="694"/>
    </location>
</feature>
<keyword evidence="2" id="KW-0808">Transferase</keyword>
<evidence type="ECO:0000256" key="4">
    <source>
        <dbReference type="ARBA" id="ARBA00022777"/>
    </source>
</evidence>
<feature type="compositionally biased region" description="Basic and acidic residues" evidence="6">
    <location>
        <begin position="654"/>
        <end position="680"/>
    </location>
</feature>
<dbReference type="PANTHER" id="PTHR22974:SF21">
    <property type="entry name" value="DUAL SPECIFICITY PROTEIN KINASE TTK"/>
    <property type="match status" value="1"/>
</dbReference>
<dbReference type="GO" id="GO:0004674">
    <property type="term" value="F:protein serine/threonine kinase activity"/>
    <property type="evidence" value="ECO:0007669"/>
    <property type="project" value="UniProtKB-KW"/>
</dbReference>
<dbReference type="CDD" id="cd14131">
    <property type="entry name" value="PKc_Mps1"/>
    <property type="match status" value="1"/>
</dbReference>
<dbReference type="FunFam" id="3.30.200.20:FF:000131">
    <property type="entry name" value="Dual specificity protein kinase TTK"/>
    <property type="match status" value="1"/>
</dbReference>
<evidence type="ECO:0000259" key="7">
    <source>
        <dbReference type="PROSITE" id="PS50011"/>
    </source>
</evidence>
<feature type="compositionally biased region" description="Basic and acidic residues" evidence="6">
    <location>
        <begin position="200"/>
        <end position="212"/>
    </location>
</feature>
<sequence>MSACPSISPPRTPGEDRLSVHFAAKSTTPTSDTSSIIDDVSFDYVWDKQGNFIRKSKDDISPKLNYSLPSNQSSPPTPPESPSQPEPLPKPPSPDILDSPLTRGSLSRSESAYPILSGSGVGTSTTVQNDKPVRPFQRVASGPAIAMAPSNLPPATSTQSKPRMVARRVTMEDGRDRLEPIGASRSRQTLDSNAPSYALLEEKENISDADEVPHAEIYRASIATKHRSSPPLVTRSVSSASTRVPAARAAYLANGASSLGGKPLSDVPVPQRSQYSRQNLAGARAGRIMKSTSGTKYINSSAAANFDRISEFEASDNENAGSRYSPKVSVGGEDTEPEDEPARVTVDPAMVPLPAAPIPAGIVPIGSVRSRTQLSVNTAAPSSTLSLQPGSGRPRRSASLSEAALNNDEYQMQLQQQYQNPSSRPGTSLGLNGDSSAGARRITTQQREKQEAEMRAENKKYLAQEESERREHDMRQQQSRQSPSPTHAASLKPVYSHRRRDSDTLRSSAPPLSATMSGSPTVVEHQRASPPLSSRLQVRYSPSNGEGHISPTSKGRTSPPAAKGRTSPPAAKGRVSPPAAKGRVSPPTAKGRLSPNPIAGREIAKHRRSPTAPEPRNIESIAPEKPQPVGKTWTSAERADGRDEYEFAVPAIPAERRERQQDREKDREYQLENRERERRGHQSQLSLQQQYSQSAPSIGTSQSANAQLPSLLAPLNRHIVVNKKAYARLDMIGKGGSSRVYRVLSATNELHAIKRVSLDKTDSETMSGYMNEIALLKRLEGNNRIIRLIDSELKPGIHGGKGHLLLVMECGEIDLAKLLVEQMKEKVNMIWVAYYWQQMLEAVHVIHEEKIVHSDLKPANFVLVRGQLKLIDFGIANAIANDTTNIQRDHQIGTVNYMSPEAIELPDGMRRLKVGRPSDVWSLGCILYQMVYGHPPFQHLSVYQKMKAIPDSSYDIDYPEFTTPTVASSRNSTGGAGAGESVEPPTKLEHLKQKVRSDVIETMKKCLCRNPKDRADISKDLLKDGWLTMQCGKLWNGFLFSRLFDEWLCVGTEPEPPTLKDLLQDDETVIDPHYMSQLLTYGIKLASTSDTSSENLLAQAKRLVLELRAIRHP</sequence>
<keyword evidence="1" id="KW-0723">Serine/threonine-protein kinase</keyword>
<feature type="region of interest" description="Disordered" evidence="6">
    <location>
        <begin position="377"/>
        <end position="398"/>
    </location>
</feature>
<feature type="compositionally biased region" description="Polar residues" evidence="6">
    <location>
        <begin position="185"/>
        <end position="195"/>
    </location>
</feature>
<comment type="caution">
    <text evidence="8">The sequence shown here is derived from an EMBL/GenBank/DDBJ whole genome shotgun (WGS) entry which is preliminary data.</text>
</comment>
<dbReference type="InterPro" id="IPR008271">
    <property type="entry name" value="Ser/Thr_kinase_AS"/>
</dbReference>
<evidence type="ECO:0000256" key="3">
    <source>
        <dbReference type="ARBA" id="ARBA00022741"/>
    </source>
</evidence>
<dbReference type="InterPro" id="IPR027084">
    <property type="entry name" value="Mps1_cat"/>
</dbReference>
<dbReference type="AlphaFoldDB" id="A0A409WG36"/>
<dbReference type="Proteomes" id="UP000283269">
    <property type="component" value="Unassembled WGS sequence"/>
</dbReference>
<feature type="region of interest" description="Disordered" evidence="6">
    <location>
        <begin position="56"/>
        <end position="212"/>
    </location>
</feature>
<evidence type="ECO:0000256" key="2">
    <source>
        <dbReference type="ARBA" id="ARBA00022679"/>
    </source>
</evidence>
<dbReference type="GO" id="GO:0034501">
    <property type="term" value="P:protein localization to kinetochore"/>
    <property type="evidence" value="ECO:0007669"/>
    <property type="project" value="TreeGrafter"/>
</dbReference>
<dbReference type="OrthoDB" id="20524at2759"/>
<accession>A0A409WG36</accession>
<feature type="region of interest" description="Disordered" evidence="6">
    <location>
        <begin position="965"/>
        <end position="984"/>
    </location>
</feature>
<dbReference type="InterPro" id="IPR000719">
    <property type="entry name" value="Prot_kinase_dom"/>
</dbReference>
<organism evidence="8 9">
    <name type="scientific">Psilocybe cyanescens</name>
    <dbReference type="NCBI Taxonomy" id="93625"/>
    <lineage>
        <taxon>Eukaryota</taxon>
        <taxon>Fungi</taxon>
        <taxon>Dikarya</taxon>
        <taxon>Basidiomycota</taxon>
        <taxon>Agaricomycotina</taxon>
        <taxon>Agaricomycetes</taxon>
        <taxon>Agaricomycetidae</taxon>
        <taxon>Agaricales</taxon>
        <taxon>Agaricineae</taxon>
        <taxon>Strophariaceae</taxon>
        <taxon>Psilocybe</taxon>
    </lineage>
</organism>
<feature type="compositionally biased region" description="Pro residues" evidence="6">
    <location>
        <begin position="75"/>
        <end position="94"/>
    </location>
</feature>
<feature type="compositionally biased region" description="Basic and acidic residues" evidence="6">
    <location>
        <begin position="169"/>
        <end position="179"/>
    </location>
</feature>
<feature type="compositionally biased region" description="Polar residues" evidence="6">
    <location>
        <begin position="531"/>
        <end position="556"/>
    </location>
</feature>
<dbReference type="GO" id="GO:0098813">
    <property type="term" value="P:nuclear chromosome segregation"/>
    <property type="evidence" value="ECO:0007669"/>
    <property type="project" value="UniProtKB-ARBA"/>
</dbReference>
<name>A0A409WG36_PSICY</name>
<evidence type="ECO:0000256" key="5">
    <source>
        <dbReference type="ARBA" id="ARBA00022840"/>
    </source>
</evidence>
<keyword evidence="5" id="KW-0067">ATP-binding</keyword>
<dbReference type="EMBL" id="NHYD01003439">
    <property type="protein sequence ID" value="PPQ77476.1"/>
    <property type="molecule type" value="Genomic_DNA"/>
</dbReference>
<dbReference type="GO" id="GO:0005524">
    <property type="term" value="F:ATP binding"/>
    <property type="evidence" value="ECO:0007669"/>
    <property type="project" value="UniProtKB-KW"/>
</dbReference>
<feature type="region of interest" description="Disordered" evidence="6">
    <location>
        <begin position="315"/>
        <end position="341"/>
    </location>
</feature>
<dbReference type="GO" id="GO:0005634">
    <property type="term" value="C:nucleus"/>
    <property type="evidence" value="ECO:0007669"/>
    <property type="project" value="TreeGrafter"/>
</dbReference>
<gene>
    <name evidence="8" type="ORF">CVT25_011346</name>
</gene>
<dbReference type="GO" id="GO:0000776">
    <property type="term" value="C:kinetochore"/>
    <property type="evidence" value="ECO:0007669"/>
    <property type="project" value="TreeGrafter"/>
</dbReference>
<evidence type="ECO:0000313" key="8">
    <source>
        <dbReference type="EMBL" id="PPQ77476.1"/>
    </source>
</evidence>
<dbReference type="SUPFAM" id="SSF56112">
    <property type="entry name" value="Protein kinase-like (PK-like)"/>
    <property type="match status" value="1"/>
</dbReference>
<dbReference type="PROSITE" id="PS00108">
    <property type="entry name" value="PROTEIN_KINASE_ST"/>
    <property type="match status" value="1"/>
</dbReference>
<protein>
    <recommendedName>
        <fullName evidence="7">Protein kinase domain-containing protein</fullName>
    </recommendedName>
</protein>
<feature type="region of interest" description="Disordered" evidence="6">
    <location>
        <begin position="414"/>
        <end position="702"/>
    </location>
</feature>
<dbReference type="GO" id="GO:0004712">
    <property type="term" value="F:protein serine/threonine/tyrosine kinase activity"/>
    <property type="evidence" value="ECO:0007669"/>
    <property type="project" value="TreeGrafter"/>
</dbReference>
<dbReference type="GO" id="GO:0033316">
    <property type="term" value="P:meiotic spindle assembly checkpoint signaling"/>
    <property type="evidence" value="ECO:0007669"/>
    <property type="project" value="TreeGrafter"/>
</dbReference>
<evidence type="ECO:0000256" key="1">
    <source>
        <dbReference type="ARBA" id="ARBA00022527"/>
    </source>
</evidence>
<feature type="region of interest" description="Disordered" evidence="6">
    <location>
        <begin position="221"/>
        <end position="240"/>
    </location>
</feature>
<dbReference type="Pfam" id="PF00069">
    <property type="entry name" value="Pkinase"/>
    <property type="match status" value="1"/>
</dbReference>
<dbReference type="STRING" id="93625.A0A409WG36"/>
<keyword evidence="3" id="KW-0547">Nucleotide-binding</keyword>
<reference evidence="8 9" key="1">
    <citation type="journal article" date="2018" name="Evol. Lett.">
        <title>Horizontal gene cluster transfer increased hallucinogenic mushroom diversity.</title>
        <authorList>
            <person name="Reynolds H.T."/>
            <person name="Vijayakumar V."/>
            <person name="Gluck-Thaler E."/>
            <person name="Korotkin H.B."/>
            <person name="Matheny P.B."/>
            <person name="Slot J.C."/>
        </authorList>
    </citation>
    <scope>NUCLEOTIDE SEQUENCE [LARGE SCALE GENOMIC DNA]</scope>
    <source>
        <strain evidence="8 9">2631</strain>
    </source>
</reference>
<dbReference type="InParanoid" id="A0A409WG36"/>
<feature type="compositionally biased region" description="Polar residues" evidence="6">
    <location>
        <begin position="377"/>
        <end position="389"/>
    </location>
</feature>
<feature type="compositionally biased region" description="Low complexity" evidence="6">
    <location>
        <begin position="476"/>
        <end position="485"/>
    </location>
</feature>
<proteinExistence type="predicted"/>
<feature type="domain" description="Protein kinase" evidence="7">
    <location>
        <begin position="726"/>
        <end position="1027"/>
    </location>
</feature>
<keyword evidence="4" id="KW-0418">Kinase</keyword>
<dbReference type="SMART" id="SM00220">
    <property type="entry name" value="S_TKc"/>
    <property type="match status" value="1"/>
</dbReference>
<dbReference type="GO" id="GO:0007094">
    <property type="term" value="P:mitotic spindle assembly checkpoint signaling"/>
    <property type="evidence" value="ECO:0007669"/>
    <property type="project" value="TreeGrafter"/>
</dbReference>
<feature type="compositionally biased region" description="Polar residues" evidence="6">
    <location>
        <begin position="420"/>
        <end position="435"/>
    </location>
</feature>
<dbReference type="Gene3D" id="1.10.510.10">
    <property type="entry name" value="Transferase(Phosphotransferase) domain 1"/>
    <property type="match status" value="1"/>
</dbReference>
<feature type="compositionally biased region" description="Basic and acidic residues" evidence="6">
    <location>
        <begin position="446"/>
        <end position="475"/>
    </location>
</feature>
<keyword evidence="9" id="KW-1185">Reference proteome</keyword>
<dbReference type="PANTHER" id="PTHR22974">
    <property type="entry name" value="MIXED LINEAGE PROTEIN KINASE"/>
    <property type="match status" value="1"/>
</dbReference>
<dbReference type="Gene3D" id="3.30.200.20">
    <property type="entry name" value="Phosphorylase Kinase, domain 1"/>
    <property type="match status" value="1"/>
</dbReference>
<dbReference type="InterPro" id="IPR011009">
    <property type="entry name" value="Kinase-like_dom_sf"/>
</dbReference>
<evidence type="ECO:0000313" key="9">
    <source>
        <dbReference type="Proteomes" id="UP000283269"/>
    </source>
</evidence>
<evidence type="ECO:0000256" key="6">
    <source>
        <dbReference type="SAM" id="MobiDB-lite"/>
    </source>
</evidence>
<dbReference type="PROSITE" id="PS50011">
    <property type="entry name" value="PROTEIN_KINASE_DOM"/>
    <property type="match status" value="1"/>
</dbReference>